<dbReference type="STRING" id="7574.A0A1S3IZZ2"/>
<dbReference type="SUPFAM" id="SSF55031">
    <property type="entry name" value="Bacterial exopeptidase dimerisation domain"/>
    <property type="match status" value="1"/>
</dbReference>
<dbReference type="InterPro" id="IPR017144">
    <property type="entry name" value="Xaa-Arg_dipeptidase"/>
</dbReference>
<keyword evidence="3" id="KW-1185">Reference proteome</keyword>
<evidence type="ECO:0000313" key="3">
    <source>
        <dbReference type="Proteomes" id="UP000085678"/>
    </source>
</evidence>
<dbReference type="CDD" id="cd05672">
    <property type="entry name" value="M20_ACY1L2-like"/>
    <property type="match status" value="1"/>
</dbReference>
<reference evidence="4" key="1">
    <citation type="submission" date="2025-08" db="UniProtKB">
        <authorList>
            <consortium name="RefSeq"/>
        </authorList>
    </citation>
    <scope>IDENTIFICATION</scope>
    <source>
        <tissue evidence="4">Gonads</tissue>
    </source>
</reference>
<comment type="similarity">
    <text evidence="1">Belongs to the peptidase M20A family.</text>
</comment>
<dbReference type="GO" id="GO:0016805">
    <property type="term" value="F:dipeptidase activity"/>
    <property type="evidence" value="ECO:0007669"/>
    <property type="project" value="InterPro"/>
</dbReference>
<dbReference type="Pfam" id="PF01546">
    <property type="entry name" value="Peptidase_M20"/>
    <property type="match status" value="1"/>
</dbReference>
<dbReference type="InterPro" id="IPR011650">
    <property type="entry name" value="Peptidase_M20_dimer"/>
</dbReference>
<dbReference type="Gene3D" id="3.30.70.360">
    <property type="match status" value="1"/>
</dbReference>
<protein>
    <recommendedName>
        <fullName evidence="1">Peptidase M20 domain-containing protein 2</fullName>
    </recommendedName>
</protein>
<feature type="domain" description="Peptidase M20 dimerisation" evidence="2">
    <location>
        <begin position="225"/>
        <end position="315"/>
    </location>
</feature>
<dbReference type="GeneID" id="106169025"/>
<accession>A0A1S3IZZ2</accession>
<dbReference type="InterPro" id="IPR052030">
    <property type="entry name" value="Peptidase_M20/M20A_hydrolases"/>
</dbReference>
<dbReference type="PANTHER" id="PTHR30575:SF0">
    <property type="entry name" value="XAA-ARG DIPEPTIDASE"/>
    <property type="match status" value="1"/>
</dbReference>
<dbReference type="Proteomes" id="UP000085678">
    <property type="component" value="Unplaced"/>
</dbReference>
<dbReference type="PIRSF" id="PIRSF037226">
    <property type="entry name" value="Amidohydrolase_ACY1L2_prd"/>
    <property type="match status" value="1"/>
</dbReference>
<organism evidence="3 4">
    <name type="scientific">Lingula anatina</name>
    <name type="common">Brachiopod</name>
    <name type="synonym">Lingula unguis</name>
    <dbReference type="NCBI Taxonomy" id="7574"/>
    <lineage>
        <taxon>Eukaryota</taxon>
        <taxon>Metazoa</taxon>
        <taxon>Spiralia</taxon>
        <taxon>Lophotrochozoa</taxon>
        <taxon>Brachiopoda</taxon>
        <taxon>Linguliformea</taxon>
        <taxon>Lingulata</taxon>
        <taxon>Lingulida</taxon>
        <taxon>Linguloidea</taxon>
        <taxon>Lingulidae</taxon>
        <taxon>Lingula</taxon>
    </lineage>
</organism>
<dbReference type="PANTHER" id="PTHR30575">
    <property type="entry name" value="PEPTIDASE M20"/>
    <property type="match status" value="1"/>
</dbReference>
<sequence>MLSSVARMHTFLKDSGLRNFRHLGSLKRSDKLCHVLPTFLYINKSYTSAMADSSSLKQIACSTIENRKEELNQLSQKIWCNPELKYEEHQAHDLLTGFLEKERFKVERNHHLPTAFKAIYESGLGVTVAVICEYDALPEIGHACGHNLIAELGVAASLGIKAALEQSNSKLGKLVVLGTPAEEMGGGKIDLINAGAFSDIDIAMMAHPKAFDISRPIALANAIVTVRYRGRPAHASSLPWMGLNALDAAVMCYQGIACMRQQMKPTCRIHGIITNGGAAANVIPELTELEFMVRGPTVVEVEELKKKAIQCFEAAATMTGCTVELEWVPNAYANMVTNSTLISLYEENASKLGWHHHTEGKPELKTSGSTDMGNVSYVVPSIHPFFNIGTDVSNHSRVFTEVAGSPGAQPYTLRAAKALAMTALDVLSQPQLINRIKEDFQKDLETNSS</sequence>
<dbReference type="AlphaFoldDB" id="A0A1S3IZZ2"/>
<dbReference type="RefSeq" id="XP_013403765.1">
    <property type="nucleotide sequence ID" value="XM_013548311.1"/>
</dbReference>
<dbReference type="InterPro" id="IPR036264">
    <property type="entry name" value="Bact_exopeptidase_dim_dom"/>
</dbReference>
<evidence type="ECO:0000256" key="1">
    <source>
        <dbReference type="PIRNR" id="PIRNR037226"/>
    </source>
</evidence>
<evidence type="ECO:0000259" key="2">
    <source>
        <dbReference type="Pfam" id="PF07687"/>
    </source>
</evidence>
<dbReference type="InterPro" id="IPR002933">
    <property type="entry name" value="Peptidase_M20"/>
</dbReference>
<evidence type="ECO:0000313" key="4">
    <source>
        <dbReference type="RefSeq" id="XP_013403765.1"/>
    </source>
</evidence>
<dbReference type="SUPFAM" id="SSF53187">
    <property type="entry name" value="Zn-dependent exopeptidases"/>
    <property type="match status" value="1"/>
</dbReference>
<gene>
    <name evidence="4" type="primary">LOC106169025</name>
</gene>
<name>A0A1S3IZZ2_LINAN</name>
<dbReference type="OrthoDB" id="6119954at2759"/>
<dbReference type="InterPro" id="IPR017439">
    <property type="entry name" value="Amidohydrolase"/>
</dbReference>
<dbReference type="KEGG" id="lak:106169025"/>
<dbReference type="Pfam" id="PF07687">
    <property type="entry name" value="M20_dimer"/>
    <property type="match status" value="1"/>
</dbReference>
<dbReference type="FunFam" id="3.30.70.360:FF:000004">
    <property type="entry name" value="Peptidase M20 domain-containing protein 2"/>
    <property type="match status" value="1"/>
</dbReference>
<dbReference type="Gene3D" id="3.40.630.10">
    <property type="entry name" value="Zn peptidases"/>
    <property type="match status" value="1"/>
</dbReference>
<dbReference type="InParanoid" id="A0A1S3IZZ2"/>
<dbReference type="NCBIfam" id="TIGR01891">
    <property type="entry name" value="amidohydrolases"/>
    <property type="match status" value="1"/>
</dbReference>
<proteinExistence type="inferred from homology"/>